<evidence type="ECO:0000313" key="3">
    <source>
        <dbReference type="EMBL" id="TKA72462.1"/>
    </source>
</evidence>
<gene>
    <name evidence="3" type="ORF">B0A55_06897</name>
</gene>
<keyword evidence="2" id="KW-1133">Transmembrane helix</keyword>
<feature type="region of interest" description="Disordered" evidence="1">
    <location>
        <begin position="1"/>
        <end position="20"/>
    </location>
</feature>
<keyword evidence="2" id="KW-0472">Membrane</keyword>
<dbReference type="EMBL" id="NAJQ01000308">
    <property type="protein sequence ID" value="TKA72462.1"/>
    <property type="molecule type" value="Genomic_DNA"/>
</dbReference>
<accession>A0A4U0X7F8</accession>
<evidence type="ECO:0000313" key="4">
    <source>
        <dbReference type="Proteomes" id="UP000309340"/>
    </source>
</evidence>
<keyword evidence="2" id="KW-0812">Transmembrane</keyword>
<sequence length="391" mass="43175">RSIASANDDEHESHELDEQFNRLGAPPKVHTYAESQASLLSTRPSNKPPRLRKRSTRGSWKENTKRLRREGFFGCLTALAGVMVVINFLQAALLDRLHSFVWITGFPLVDFIFALLGIAVFVWRSWGRLKAEWHAAEAPEHIAWFGIILAIVSTTIICESIYMPLVAVPAWHQIQWTSTMSISNTTGFPAIVVVGAGENDAAQFMGVECDIQGIHGGWDCTTSGVQTYDDGEYVTVNTTDQPNELINNSVDGSNAVLHLTIYTTYNSSASPGLYIGFFDPSINFNMTDFLYVCGNPPVYHCILPLVSTSTYLSFHAETYRLEDDIGALKEERATSDASADQTCSSQVLGLTSYTYYDGTYDTPSMGEGITNGTCDVAYGNGDVKNYEQARY</sequence>
<dbReference type="AlphaFoldDB" id="A0A4U0X7F8"/>
<feature type="region of interest" description="Disordered" evidence="1">
    <location>
        <begin position="41"/>
        <end position="62"/>
    </location>
</feature>
<organism evidence="3 4">
    <name type="scientific">Friedmanniomyces simplex</name>
    <dbReference type="NCBI Taxonomy" id="329884"/>
    <lineage>
        <taxon>Eukaryota</taxon>
        <taxon>Fungi</taxon>
        <taxon>Dikarya</taxon>
        <taxon>Ascomycota</taxon>
        <taxon>Pezizomycotina</taxon>
        <taxon>Dothideomycetes</taxon>
        <taxon>Dothideomycetidae</taxon>
        <taxon>Mycosphaerellales</taxon>
        <taxon>Teratosphaeriaceae</taxon>
        <taxon>Friedmanniomyces</taxon>
    </lineage>
</organism>
<name>A0A4U0X7F8_9PEZI</name>
<reference evidence="3 4" key="1">
    <citation type="submission" date="2017-03" db="EMBL/GenBank/DDBJ databases">
        <title>Genomes of endolithic fungi from Antarctica.</title>
        <authorList>
            <person name="Coleine C."/>
            <person name="Masonjones S."/>
            <person name="Stajich J.E."/>
        </authorList>
    </citation>
    <scope>NUCLEOTIDE SEQUENCE [LARGE SCALE GENOMIC DNA]</scope>
    <source>
        <strain evidence="3 4">CCFEE 5184</strain>
    </source>
</reference>
<comment type="caution">
    <text evidence="3">The sequence shown here is derived from an EMBL/GenBank/DDBJ whole genome shotgun (WGS) entry which is preliminary data.</text>
</comment>
<feature type="compositionally biased region" description="Basic and acidic residues" evidence="1">
    <location>
        <begin position="11"/>
        <end position="20"/>
    </location>
</feature>
<feature type="transmembrane region" description="Helical" evidence="2">
    <location>
        <begin position="71"/>
        <end position="94"/>
    </location>
</feature>
<evidence type="ECO:0000256" key="1">
    <source>
        <dbReference type="SAM" id="MobiDB-lite"/>
    </source>
</evidence>
<feature type="non-terminal residue" evidence="3">
    <location>
        <position position="1"/>
    </location>
</feature>
<evidence type="ECO:0000256" key="2">
    <source>
        <dbReference type="SAM" id="Phobius"/>
    </source>
</evidence>
<protein>
    <submittedName>
        <fullName evidence="3">Uncharacterized protein</fullName>
    </submittedName>
</protein>
<feature type="transmembrane region" description="Helical" evidence="2">
    <location>
        <begin position="142"/>
        <end position="165"/>
    </location>
</feature>
<dbReference type="Proteomes" id="UP000309340">
    <property type="component" value="Unassembled WGS sequence"/>
</dbReference>
<proteinExistence type="predicted"/>
<feature type="transmembrane region" description="Helical" evidence="2">
    <location>
        <begin position="100"/>
        <end position="122"/>
    </location>
</feature>
<keyword evidence="4" id="KW-1185">Reference proteome</keyword>